<dbReference type="Proteomes" id="UP000298652">
    <property type="component" value="Chromosome 9"/>
</dbReference>
<dbReference type="Gramene" id="TKV91885">
    <property type="protein sequence ID" value="TKV91885"/>
    <property type="gene ID" value="SEVIR_9G126601v2"/>
</dbReference>
<protein>
    <submittedName>
        <fullName evidence="1">Uncharacterized protein</fullName>
    </submittedName>
</protein>
<organism evidence="1 2">
    <name type="scientific">Setaria viridis</name>
    <name type="common">Green bristlegrass</name>
    <name type="synonym">Setaria italica subsp. viridis</name>
    <dbReference type="NCBI Taxonomy" id="4556"/>
    <lineage>
        <taxon>Eukaryota</taxon>
        <taxon>Viridiplantae</taxon>
        <taxon>Streptophyta</taxon>
        <taxon>Embryophyta</taxon>
        <taxon>Tracheophyta</taxon>
        <taxon>Spermatophyta</taxon>
        <taxon>Magnoliopsida</taxon>
        <taxon>Liliopsida</taxon>
        <taxon>Poales</taxon>
        <taxon>Poaceae</taxon>
        <taxon>PACMAD clade</taxon>
        <taxon>Panicoideae</taxon>
        <taxon>Panicodae</taxon>
        <taxon>Paniceae</taxon>
        <taxon>Cenchrinae</taxon>
        <taxon>Setaria</taxon>
    </lineage>
</organism>
<sequence length="69" mass="7667">MTPWRRNRDAALFRNGGTLHAGTARPKVAWRLTHGISQGDGATGLGDIWSASELKSLNLNYRTFRNQAK</sequence>
<dbReference type="EMBL" id="CM016560">
    <property type="protein sequence ID" value="TKV91885.1"/>
    <property type="molecule type" value="Genomic_DNA"/>
</dbReference>
<name>A0A4V6D0R7_SETVI</name>
<evidence type="ECO:0000313" key="2">
    <source>
        <dbReference type="Proteomes" id="UP000298652"/>
    </source>
</evidence>
<evidence type="ECO:0000313" key="1">
    <source>
        <dbReference type="EMBL" id="TKV91885.1"/>
    </source>
</evidence>
<reference evidence="1" key="1">
    <citation type="submission" date="2019-03" db="EMBL/GenBank/DDBJ databases">
        <title>WGS assembly of Setaria viridis.</title>
        <authorList>
            <person name="Huang P."/>
            <person name="Jenkins J."/>
            <person name="Grimwood J."/>
            <person name="Barry K."/>
            <person name="Healey A."/>
            <person name="Mamidi S."/>
            <person name="Sreedasyam A."/>
            <person name="Shu S."/>
            <person name="Feldman M."/>
            <person name="Wu J."/>
            <person name="Yu Y."/>
            <person name="Chen C."/>
            <person name="Johnson J."/>
            <person name="Rokhsar D."/>
            <person name="Baxter I."/>
            <person name="Schmutz J."/>
            <person name="Brutnell T."/>
            <person name="Kellogg E."/>
        </authorList>
    </citation>
    <scope>NUCLEOTIDE SEQUENCE [LARGE SCALE GENOMIC DNA]</scope>
</reference>
<proteinExistence type="predicted"/>
<dbReference type="AlphaFoldDB" id="A0A4V6D0R7"/>
<gene>
    <name evidence="1" type="ORF">SEVIR_9G126601v2</name>
</gene>
<accession>A0A4V6D0R7</accession>
<keyword evidence="2" id="KW-1185">Reference proteome</keyword>